<comment type="caution">
    <text evidence="2">The sequence shown here is derived from an EMBL/GenBank/DDBJ whole genome shotgun (WGS) entry which is preliminary data.</text>
</comment>
<dbReference type="OrthoDB" id="27483at2759"/>
<dbReference type="PANTHER" id="PTHR33099">
    <property type="entry name" value="FE2OG DIOXYGENASE DOMAIN-CONTAINING PROTEIN"/>
    <property type="match status" value="1"/>
</dbReference>
<keyword evidence="3" id="KW-1185">Reference proteome</keyword>
<evidence type="ECO:0000313" key="3">
    <source>
        <dbReference type="Proteomes" id="UP000789390"/>
    </source>
</evidence>
<evidence type="ECO:0000313" key="2">
    <source>
        <dbReference type="EMBL" id="CAH0105502.1"/>
    </source>
</evidence>
<accession>A0A8J2RT88</accession>
<dbReference type="PANTHER" id="PTHR33099:SF7">
    <property type="entry name" value="MYND-TYPE DOMAIN-CONTAINING PROTEIN"/>
    <property type="match status" value="1"/>
</dbReference>
<proteinExistence type="predicted"/>
<protein>
    <submittedName>
        <fullName evidence="2">Uncharacterized protein</fullName>
    </submittedName>
</protein>
<dbReference type="AlphaFoldDB" id="A0A8J2RT88"/>
<evidence type="ECO:0000256" key="1">
    <source>
        <dbReference type="SAM" id="MobiDB-lite"/>
    </source>
</evidence>
<name>A0A8J2RT88_9CRUS</name>
<feature type="region of interest" description="Disordered" evidence="1">
    <location>
        <begin position="1231"/>
        <end position="1254"/>
    </location>
</feature>
<organism evidence="2 3">
    <name type="scientific">Daphnia galeata</name>
    <dbReference type="NCBI Taxonomy" id="27404"/>
    <lineage>
        <taxon>Eukaryota</taxon>
        <taxon>Metazoa</taxon>
        <taxon>Ecdysozoa</taxon>
        <taxon>Arthropoda</taxon>
        <taxon>Crustacea</taxon>
        <taxon>Branchiopoda</taxon>
        <taxon>Diplostraca</taxon>
        <taxon>Cladocera</taxon>
        <taxon>Anomopoda</taxon>
        <taxon>Daphniidae</taxon>
        <taxon>Daphnia</taxon>
    </lineage>
</organism>
<dbReference type="Proteomes" id="UP000789390">
    <property type="component" value="Unassembled WGS sequence"/>
</dbReference>
<gene>
    <name evidence="2" type="ORF">DGAL_LOCUS8554</name>
</gene>
<feature type="compositionally biased region" description="Low complexity" evidence="1">
    <location>
        <begin position="1231"/>
        <end position="1252"/>
    </location>
</feature>
<dbReference type="EMBL" id="CAKKLH010000190">
    <property type="protein sequence ID" value="CAH0105502.1"/>
    <property type="molecule type" value="Genomic_DNA"/>
</dbReference>
<sequence length="1269" mass="145201">MQATMSVVDRKRLLNALELRRKNVCEKFTWGFQFCFPKPSLSIKSFYVNEIGTDVSVPVSYQDIATLKRISEHAAKTQGLDIMNPSKGCALHINETKIKTMSGSFMNSAAPTLVSIVTENLLGFKIDSPTRMVNIHLSKLVIVECGQNIKLHCESEKKPGHFTIISVCTFGVIVLTIPVEGGYSGGKINIEHEGLKHSFQFERNNDRYFSLVAFFEDCQHELESISDGWMLAMVFHIVWKDAIELDIAPLEFPTFIKACNEINEELSLWSSPSYTKKFVKEERTKALETDIHGIASGSKNENLNFSAPDEKFNISSNSERIDEITSSPSNSDILQASDLMNPTEEERFLFFPLEGKYDDGLSFSQLRGRDRLMYHIFQSTSYLDVHLAVISQLTDSCLDYYVNWELTTNWTERNFRINEWIKSAESMPLFKQVELDARTQLVGNIDRITRVENGPNVEVNQNIYYHYVLIIQPRYQPILHACRYELDAVLDYMEQKLPRILEVPKDVHSRQKLVMTLNHVISFSMKEPVLVWMDPNPATSQRPIRLLELCLKLKAKQEGLNLLESMGTAVSLQSTKTECHPSGIPNLFVEGIRDETVAKAIAKFESRVSGWSTCGDLIMALITPLHIFRRLSCFSSLGFYFIESKSLEGARMVADRISSIIIKLHHTTMLSDYHISSFFYLIVTMETNPLTAHQERIESFVVLFRKLGVYRQCLLIIDFQTNHQLFYLGLKVIPSCQQLFRQLYELIASSDLHSCSSMWNLTAPIFKIFVEFGDQELLRILIDNLTHTPVSEGIDYSNNLLDSILLSHNILDLAISSELGKNAIFRLVDFRIKQLVDVGFLPETDSSTEVKMEPLVDDSIIRHNSALQASLASYIYLVLQMETVQDLADPHRVLSIGWMVFNLTFERLCDLILDIHKFVGLEFHLHPRANELFVELCRMLIEFDRDCSAKVCSKKIIQIMKCFVWLEDRDLVQSLIYHTCLGESYDLSNCERKNIFIEIILFAPDVIGRLIPEFFSFTSITLDALFEAWVKDICDSLDSAPDSSQEKNYANFSKCVELYIRNEKQFPQSSQRNLDLFSSLLAKLPDVKCVSLSLILARLLVKIHQADAYGEPFLKETATCLDLFRKIALQFVNRDLTGLLKSVRREEILNCLVDVTISLLWLGDQDCLVPFVQRVCSAFQKWQENPLVSKIVTSTRAREMAKTCRYSRESFCLLLQQRINRLQMIKAKESTVSSSSYSSSSDQESNVSLSSSQIQRNELKSLYRSFTEQ</sequence>
<reference evidence="2" key="1">
    <citation type="submission" date="2021-11" db="EMBL/GenBank/DDBJ databases">
        <authorList>
            <person name="Schell T."/>
        </authorList>
    </citation>
    <scope>NUCLEOTIDE SEQUENCE</scope>
    <source>
        <strain evidence="2">M5</strain>
    </source>
</reference>